<evidence type="ECO:0000313" key="4">
    <source>
        <dbReference type="Proteomes" id="UP000253562"/>
    </source>
</evidence>
<protein>
    <submittedName>
        <fullName evidence="3">Uncharacterized protein</fullName>
    </submittedName>
</protein>
<evidence type="ECO:0000256" key="2">
    <source>
        <dbReference type="SAM" id="Phobius"/>
    </source>
</evidence>
<dbReference type="EMBL" id="QPEX01000034">
    <property type="protein sequence ID" value="RCS44717.1"/>
    <property type="molecule type" value="Genomic_DNA"/>
</dbReference>
<evidence type="ECO:0000313" key="3">
    <source>
        <dbReference type="EMBL" id="RCS44717.1"/>
    </source>
</evidence>
<keyword evidence="2" id="KW-0812">Transmembrane</keyword>
<organism evidence="3 4">
    <name type="scientific">Bremerella cremea</name>
    <dbReference type="NCBI Taxonomy" id="1031537"/>
    <lineage>
        <taxon>Bacteria</taxon>
        <taxon>Pseudomonadati</taxon>
        <taxon>Planctomycetota</taxon>
        <taxon>Planctomycetia</taxon>
        <taxon>Pirellulales</taxon>
        <taxon>Pirellulaceae</taxon>
        <taxon>Bremerella</taxon>
    </lineage>
</organism>
<reference evidence="3 4" key="1">
    <citation type="submission" date="2018-07" db="EMBL/GenBank/DDBJ databases">
        <title>Comparative genomes isolates from brazilian mangrove.</title>
        <authorList>
            <person name="De Araujo J.E."/>
            <person name="Taketani R.G."/>
            <person name="Silva M.C.P."/>
            <person name="Lourenco M.V."/>
            <person name="Oliveira V.M."/>
            <person name="Andreote F.D."/>
        </authorList>
    </citation>
    <scope>NUCLEOTIDE SEQUENCE [LARGE SCALE GENOMIC DNA]</scope>
    <source>
        <strain evidence="3 4">HEX PRIS-MGV</strain>
    </source>
</reference>
<evidence type="ECO:0000256" key="1">
    <source>
        <dbReference type="SAM" id="MobiDB-lite"/>
    </source>
</evidence>
<feature type="transmembrane region" description="Helical" evidence="2">
    <location>
        <begin position="50"/>
        <end position="72"/>
    </location>
</feature>
<keyword evidence="2" id="KW-1133">Transmembrane helix</keyword>
<comment type="caution">
    <text evidence="3">The sequence shown here is derived from an EMBL/GenBank/DDBJ whole genome shotgun (WGS) entry which is preliminary data.</text>
</comment>
<dbReference type="AlphaFoldDB" id="A0A368KRX3"/>
<accession>A0A368KRX3</accession>
<gene>
    <name evidence="3" type="ORF">DTL42_17520</name>
</gene>
<feature type="region of interest" description="Disordered" evidence="1">
    <location>
        <begin position="20"/>
        <end position="40"/>
    </location>
</feature>
<dbReference type="Proteomes" id="UP000253562">
    <property type="component" value="Unassembled WGS sequence"/>
</dbReference>
<keyword evidence="2" id="KW-0472">Membrane</keyword>
<name>A0A368KRX3_9BACT</name>
<sequence length="80" mass="8615">MCDWLSPALRLLLRSPEGATVNSQGAEAPGKAWKNKSEPWKGDRRHRFKATTALSGLVLCLALFQGLAPLAINGRPVGAF</sequence>
<proteinExistence type="predicted"/>